<dbReference type="SUPFAM" id="SSF144083">
    <property type="entry name" value="Magnesium transport protein CorA, transmembrane region"/>
    <property type="match status" value="1"/>
</dbReference>
<feature type="transmembrane region" description="Helical" evidence="5">
    <location>
        <begin position="127"/>
        <end position="147"/>
    </location>
</feature>
<dbReference type="Gene3D" id="1.20.58.340">
    <property type="entry name" value="Magnesium transport protein CorA, transmembrane region"/>
    <property type="match status" value="1"/>
</dbReference>
<gene>
    <name evidence="6" type="ORF">N657DRAFT_683681</name>
</gene>
<organism evidence="6 7">
    <name type="scientific">Parathielavia appendiculata</name>
    <dbReference type="NCBI Taxonomy" id="2587402"/>
    <lineage>
        <taxon>Eukaryota</taxon>
        <taxon>Fungi</taxon>
        <taxon>Dikarya</taxon>
        <taxon>Ascomycota</taxon>
        <taxon>Pezizomycotina</taxon>
        <taxon>Sordariomycetes</taxon>
        <taxon>Sordariomycetidae</taxon>
        <taxon>Sordariales</taxon>
        <taxon>Chaetomiaceae</taxon>
        <taxon>Parathielavia</taxon>
    </lineage>
</organism>
<proteinExistence type="predicted"/>
<evidence type="ECO:0000256" key="2">
    <source>
        <dbReference type="ARBA" id="ARBA00022692"/>
    </source>
</evidence>
<keyword evidence="7" id="KW-1185">Reference proteome</keyword>
<keyword evidence="3 5" id="KW-1133">Transmembrane helix</keyword>
<dbReference type="RefSeq" id="XP_062644100.1">
    <property type="nucleotide sequence ID" value="XM_062796593.1"/>
</dbReference>
<comment type="caution">
    <text evidence="6">The sequence shown here is derived from an EMBL/GenBank/DDBJ whole genome shotgun (WGS) entry which is preliminary data.</text>
</comment>
<dbReference type="AlphaFoldDB" id="A0AAN6TTT7"/>
<reference evidence="6" key="2">
    <citation type="submission" date="2023-05" db="EMBL/GenBank/DDBJ databases">
        <authorList>
            <consortium name="Lawrence Berkeley National Laboratory"/>
            <person name="Steindorff A."/>
            <person name="Hensen N."/>
            <person name="Bonometti L."/>
            <person name="Westerberg I."/>
            <person name="Brannstrom I.O."/>
            <person name="Guillou S."/>
            <person name="Cros-Aarteil S."/>
            <person name="Calhoun S."/>
            <person name="Haridas S."/>
            <person name="Kuo A."/>
            <person name="Mondo S."/>
            <person name="Pangilinan J."/>
            <person name="Riley R."/>
            <person name="Labutti K."/>
            <person name="Andreopoulos B."/>
            <person name="Lipzen A."/>
            <person name="Chen C."/>
            <person name="Yanf M."/>
            <person name="Daum C."/>
            <person name="Ng V."/>
            <person name="Clum A."/>
            <person name="Ohm R."/>
            <person name="Martin F."/>
            <person name="Silar P."/>
            <person name="Natvig D."/>
            <person name="Lalanne C."/>
            <person name="Gautier V."/>
            <person name="Ament-Velasquez S.L."/>
            <person name="Kruys A."/>
            <person name="Hutchinson M.I."/>
            <person name="Powell A.J."/>
            <person name="Barry K."/>
            <person name="Miller A.N."/>
            <person name="Grigoriev I.V."/>
            <person name="Debuchy R."/>
            <person name="Gladieux P."/>
            <person name="Thoren M.H."/>
            <person name="Johannesson H."/>
        </authorList>
    </citation>
    <scope>NUCLEOTIDE SEQUENCE</scope>
    <source>
        <strain evidence="6">CBS 731.68</strain>
    </source>
</reference>
<evidence type="ECO:0000256" key="3">
    <source>
        <dbReference type="ARBA" id="ARBA00022989"/>
    </source>
</evidence>
<dbReference type="InterPro" id="IPR045863">
    <property type="entry name" value="CorA_TM1_TM2"/>
</dbReference>
<dbReference type="Proteomes" id="UP001302602">
    <property type="component" value="Unassembled WGS sequence"/>
</dbReference>
<protein>
    <submittedName>
        <fullName evidence="6">Uncharacterized protein</fullName>
    </submittedName>
</protein>
<sequence length="188" mass="21381">MELDIDSREGLTQFSEACLWLGKSLTFSEKSLRRLRKLHDIAKQLDHTRGSSSLWDEIWGFAGANDDMLQRSTSGIQAAVLSLQDQLASRVAYFEWEMRWAAVNLRLVTARMRRTEPCLANRDGNTMVSIAYTTMFFLPATFLAAVFDMEAAMDLMKTDFGLYRKPAVPVTALVLLFWDVTRDRVISA</sequence>
<reference evidence="6" key="1">
    <citation type="journal article" date="2023" name="Mol. Phylogenet. Evol.">
        <title>Genome-scale phylogeny and comparative genomics of the fungal order Sordariales.</title>
        <authorList>
            <person name="Hensen N."/>
            <person name="Bonometti L."/>
            <person name="Westerberg I."/>
            <person name="Brannstrom I.O."/>
            <person name="Guillou S."/>
            <person name="Cros-Aarteil S."/>
            <person name="Calhoun S."/>
            <person name="Haridas S."/>
            <person name="Kuo A."/>
            <person name="Mondo S."/>
            <person name="Pangilinan J."/>
            <person name="Riley R."/>
            <person name="LaButti K."/>
            <person name="Andreopoulos B."/>
            <person name="Lipzen A."/>
            <person name="Chen C."/>
            <person name="Yan M."/>
            <person name="Daum C."/>
            <person name="Ng V."/>
            <person name="Clum A."/>
            <person name="Steindorff A."/>
            <person name="Ohm R.A."/>
            <person name="Martin F."/>
            <person name="Silar P."/>
            <person name="Natvig D.O."/>
            <person name="Lalanne C."/>
            <person name="Gautier V."/>
            <person name="Ament-Velasquez S.L."/>
            <person name="Kruys A."/>
            <person name="Hutchinson M.I."/>
            <person name="Powell A.J."/>
            <person name="Barry K."/>
            <person name="Miller A.N."/>
            <person name="Grigoriev I.V."/>
            <person name="Debuchy R."/>
            <person name="Gladieux P."/>
            <person name="Hiltunen Thoren M."/>
            <person name="Johannesson H."/>
        </authorList>
    </citation>
    <scope>NUCLEOTIDE SEQUENCE</scope>
    <source>
        <strain evidence="6">CBS 731.68</strain>
    </source>
</reference>
<evidence type="ECO:0000313" key="6">
    <source>
        <dbReference type="EMBL" id="KAK4120329.1"/>
    </source>
</evidence>
<dbReference type="EMBL" id="MU853239">
    <property type="protein sequence ID" value="KAK4120329.1"/>
    <property type="molecule type" value="Genomic_DNA"/>
</dbReference>
<dbReference type="GeneID" id="87833361"/>
<evidence type="ECO:0000256" key="4">
    <source>
        <dbReference type="ARBA" id="ARBA00023136"/>
    </source>
</evidence>
<name>A0AAN6TTT7_9PEZI</name>
<keyword evidence="4 5" id="KW-0472">Membrane</keyword>
<comment type="subcellular location">
    <subcellularLocation>
        <location evidence="1">Membrane</location>
        <topology evidence="1">Multi-pass membrane protein</topology>
    </subcellularLocation>
</comment>
<evidence type="ECO:0000313" key="7">
    <source>
        <dbReference type="Proteomes" id="UP001302602"/>
    </source>
</evidence>
<evidence type="ECO:0000256" key="1">
    <source>
        <dbReference type="ARBA" id="ARBA00004141"/>
    </source>
</evidence>
<evidence type="ECO:0000256" key="5">
    <source>
        <dbReference type="SAM" id="Phobius"/>
    </source>
</evidence>
<dbReference type="GO" id="GO:0016020">
    <property type="term" value="C:membrane"/>
    <property type="evidence" value="ECO:0007669"/>
    <property type="project" value="UniProtKB-SubCell"/>
</dbReference>
<accession>A0AAN6TTT7</accession>
<keyword evidence="2 5" id="KW-0812">Transmembrane</keyword>